<keyword evidence="2 5" id="KW-0645">Protease</keyword>
<proteinExistence type="inferred from homology"/>
<dbReference type="Gene3D" id="2.60.120.380">
    <property type="match status" value="1"/>
</dbReference>
<evidence type="ECO:0000313" key="12">
    <source>
        <dbReference type="Proteomes" id="UP000198859"/>
    </source>
</evidence>
<dbReference type="GO" id="GO:0004252">
    <property type="term" value="F:serine-type endopeptidase activity"/>
    <property type="evidence" value="ECO:0007669"/>
    <property type="project" value="UniProtKB-UniRule"/>
</dbReference>
<dbReference type="GO" id="GO:0006508">
    <property type="term" value="P:proteolysis"/>
    <property type="evidence" value="ECO:0007669"/>
    <property type="project" value="UniProtKB-KW"/>
</dbReference>
<dbReference type="PROSITE" id="PS51892">
    <property type="entry name" value="SUBTILASE"/>
    <property type="match status" value="1"/>
</dbReference>
<dbReference type="Pfam" id="PF04151">
    <property type="entry name" value="PPC"/>
    <property type="match status" value="1"/>
</dbReference>
<dbReference type="SUPFAM" id="SSF52743">
    <property type="entry name" value="Subtilisin-like"/>
    <property type="match status" value="1"/>
</dbReference>
<organism evidence="11 12">
    <name type="scientific">Nocardioides scoriae</name>
    <dbReference type="NCBI Taxonomy" id="642780"/>
    <lineage>
        <taxon>Bacteria</taxon>
        <taxon>Bacillati</taxon>
        <taxon>Actinomycetota</taxon>
        <taxon>Actinomycetes</taxon>
        <taxon>Propionibacteriales</taxon>
        <taxon>Nocardioidaceae</taxon>
        <taxon>Nocardioides</taxon>
    </lineage>
</organism>
<dbReference type="InterPro" id="IPR008979">
    <property type="entry name" value="Galactose-bd-like_sf"/>
</dbReference>
<dbReference type="AlphaFoldDB" id="A0A1H1X5X4"/>
<evidence type="ECO:0000256" key="7">
    <source>
        <dbReference type="SAM" id="MobiDB-lite"/>
    </source>
</evidence>
<dbReference type="InterPro" id="IPR023827">
    <property type="entry name" value="Peptidase_S8_Asp-AS"/>
</dbReference>
<evidence type="ECO:0000259" key="9">
    <source>
        <dbReference type="Pfam" id="PF00082"/>
    </source>
</evidence>
<dbReference type="Proteomes" id="UP000198859">
    <property type="component" value="Chromosome I"/>
</dbReference>
<dbReference type="PROSITE" id="PS00138">
    <property type="entry name" value="SUBTILASE_SER"/>
    <property type="match status" value="1"/>
</dbReference>
<evidence type="ECO:0000256" key="1">
    <source>
        <dbReference type="ARBA" id="ARBA00011073"/>
    </source>
</evidence>
<keyword evidence="4 5" id="KW-0720">Serine protease</keyword>
<evidence type="ECO:0000256" key="8">
    <source>
        <dbReference type="SAM" id="SignalP"/>
    </source>
</evidence>
<dbReference type="PANTHER" id="PTHR43806">
    <property type="entry name" value="PEPTIDASE S8"/>
    <property type="match status" value="1"/>
</dbReference>
<feature type="active site" description="Charge relay system" evidence="5">
    <location>
        <position position="556"/>
    </location>
</feature>
<sequence>MNHRFSRGLVGLAVASLASTGLALTSTAATAAPDPRPDARPDARAASGAGLDKQDRALLGEARANGEKRVTLLVAATEGDSAAVADRLQAVGGRVEKEQAELGYLRVSVPTGEAKRAAKVTGVQAVDLDQVIPLEDPRPEGSQPPTAYTPPGRSTPKVNPYMPIGETQAAQLTAGNKKWDGRDVTIGIVDSGIDLDHPALQQTTTGERKVTEWRTFTDPVDDDDPTWLDMTDSVSGTSFVFDGTTYTAPKNRSYRIDVFDERDPRLGGEVGNDVDRDGNPAGSDGKFPVLWDTRADEVYVDTDQDDDFSDEQAMSDYSDDYDIGHFGQDRPGTAVKETMPFVVQTDKKSGFVNIGIVSGAHGSHVAGITAANQMFGGAMSGAAPGATLKSARVCLFVDGCTAHALIEGMSWLAKEGKADVINMSIGGLPALNDGNNARAVLYDRLVDTYKVQIFISAGNSGSGMNTVGDPSVATKVVSVGSSISDDTWRSNYGSDSEYADNLHGFSSRGPREDGGFKPQVVAPGSAVSTVPQWQNPTGACLPYACPPGYAMFNGTSMASPQAAGSAALLVSAAKQSGAQYKPAQIREAMTSTARFFDRYGAYEQGNGLIDTVKAWKLLKQNLKTVEITSSVPVSTALSAFLATPGKGTGIYDREGVEAGDSYTRSYTFTRFSGRSGTVTYDLGWVGNDGTFTAPRSVSLPLGTPVTVPVRVNPKSSGAHSAVLNLDDARTPGIEYQTLNTVVAAERFTAAGNYTYKTQGEIGRNQTRSYFFDVPKGTPAFKVDLQGGGATPGAGQIRFLRFHPYGVGVDTNSTTYCYNPDAGAGCPGGGPSSRTVSDPQAGVWEVTVEARRTSDAVRAPYTLTASVLGAEVSPNPDVIESAAAGTPLQRTYTIENLFGDVTARAVGTTFGSAKRGTETIASGEQKVFPVQVTAGATSLRATIGSTSDTAADLDLTVLDCTTGTCVVAGTSADGDSEESVTIANPKAGTYRVVVDGYSVPSGSTQYSYTDVFTNPAFGSVAVQDANALRPAGSTWTVPATVTALAAPGAGRELLGAVQVRTDAGVLIGSGDVVVEEVTGAP</sequence>
<comment type="similarity">
    <text evidence="1 5 6">Belongs to the peptidase S8 family.</text>
</comment>
<dbReference type="Gene3D" id="3.40.50.200">
    <property type="entry name" value="Peptidase S8/S53 domain"/>
    <property type="match status" value="2"/>
</dbReference>
<keyword evidence="12" id="KW-1185">Reference proteome</keyword>
<dbReference type="InterPro" id="IPR023828">
    <property type="entry name" value="Peptidase_S8_Ser-AS"/>
</dbReference>
<dbReference type="InterPro" id="IPR007280">
    <property type="entry name" value="Peptidase_C_arc/bac"/>
</dbReference>
<evidence type="ECO:0000256" key="2">
    <source>
        <dbReference type="ARBA" id="ARBA00022670"/>
    </source>
</evidence>
<dbReference type="Pfam" id="PF00082">
    <property type="entry name" value="Peptidase_S8"/>
    <property type="match status" value="1"/>
</dbReference>
<feature type="region of interest" description="Disordered" evidence="7">
    <location>
        <begin position="134"/>
        <end position="159"/>
    </location>
</feature>
<reference evidence="12" key="1">
    <citation type="submission" date="2016-10" db="EMBL/GenBank/DDBJ databases">
        <authorList>
            <person name="Varghese N."/>
            <person name="Submissions S."/>
        </authorList>
    </citation>
    <scope>NUCLEOTIDE SEQUENCE [LARGE SCALE GENOMIC DNA]</scope>
    <source>
        <strain evidence="12">DSM 22127</strain>
    </source>
</reference>
<feature type="signal peptide" evidence="8">
    <location>
        <begin position="1"/>
        <end position="31"/>
    </location>
</feature>
<evidence type="ECO:0000256" key="4">
    <source>
        <dbReference type="ARBA" id="ARBA00022825"/>
    </source>
</evidence>
<dbReference type="SUPFAM" id="SSF49785">
    <property type="entry name" value="Galactose-binding domain-like"/>
    <property type="match status" value="1"/>
</dbReference>
<dbReference type="PROSITE" id="PS00136">
    <property type="entry name" value="SUBTILASE_ASP"/>
    <property type="match status" value="1"/>
</dbReference>
<feature type="active site" description="Charge relay system" evidence="5">
    <location>
        <position position="190"/>
    </location>
</feature>
<evidence type="ECO:0000256" key="3">
    <source>
        <dbReference type="ARBA" id="ARBA00022801"/>
    </source>
</evidence>
<feature type="region of interest" description="Disordered" evidence="7">
    <location>
        <begin position="28"/>
        <end position="53"/>
    </location>
</feature>
<feature type="domain" description="Peptidase S8/S53" evidence="9">
    <location>
        <begin position="181"/>
        <end position="607"/>
    </location>
</feature>
<dbReference type="InterPro" id="IPR015500">
    <property type="entry name" value="Peptidase_S8_subtilisin-rel"/>
</dbReference>
<name>A0A1H1X5X4_9ACTN</name>
<dbReference type="InterPro" id="IPR036852">
    <property type="entry name" value="Peptidase_S8/S53_dom_sf"/>
</dbReference>
<evidence type="ECO:0000259" key="10">
    <source>
        <dbReference type="Pfam" id="PF04151"/>
    </source>
</evidence>
<dbReference type="PANTHER" id="PTHR43806:SF11">
    <property type="entry name" value="CEREVISIN-RELATED"/>
    <property type="match status" value="1"/>
</dbReference>
<keyword evidence="8" id="KW-0732">Signal</keyword>
<accession>A0A1H1X5X4</accession>
<evidence type="ECO:0000313" key="11">
    <source>
        <dbReference type="EMBL" id="SDT04582.1"/>
    </source>
</evidence>
<feature type="region of interest" description="Disordered" evidence="7">
    <location>
        <begin position="265"/>
        <end position="287"/>
    </location>
</feature>
<dbReference type="InterPro" id="IPR050131">
    <property type="entry name" value="Peptidase_S8_subtilisin-like"/>
</dbReference>
<evidence type="ECO:0000256" key="5">
    <source>
        <dbReference type="PROSITE-ProRule" id="PRU01240"/>
    </source>
</evidence>
<dbReference type="PRINTS" id="PR00723">
    <property type="entry name" value="SUBTILISIN"/>
</dbReference>
<feature type="active site" description="Charge relay system" evidence="5">
    <location>
        <position position="361"/>
    </location>
</feature>
<dbReference type="EMBL" id="LT629757">
    <property type="protein sequence ID" value="SDT04582.1"/>
    <property type="molecule type" value="Genomic_DNA"/>
</dbReference>
<protein>
    <submittedName>
        <fullName evidence="11">Serine protease, subtilisin family</fullName>
    </submittedName>
</protein>
<keyword evidence="3 5" id="KW-0378">Hydrolase</keyword>
<feature type="region of interest" description="Disordered" evidence="7">
    <location>
        <begin position="501"/>
        <end position="520"/>
    </location>
</feature>
<feature type="chain" id="PRO_5009265150" evidence="8">
    <location>
        <begin position="32"/>
        <end position="1080"/>
    </location>
</feature>
<dbReference type="STRING" id="642780.SAMN04488570_3381"/>
<feature type="domain" description="Peptidase C-terminal archaeal/bacterial" evidence="10">
    <location>
        <begin position="926"/>
        <end position="995"/>
    </location>
</feature>
<gene>
    <name evidence="11" type="ORF">SAMN04488570_3381</name>
</gene>
<dbReference type="InterPro" id="IPR000209">
    <property type="entry name" value="Peptidase_S8/S53_dom"/>
</dbReference>
<evidence type="ECO:0000256" key="6">
    <source>
        <dbReference type="RuleBase" id="RU003355"/>
    </source>
</evidence>